<evidence type="ECO:0000313" key="2">
    <source>
        <dbReference type="EMBL" id="KAF2488623.1"/>
    </source>
</evidence>
<keyword evidence="3" id="KW-1185">Reference proteome</keyword>
<reference evidence="2" key="1">
    <citation type="journal article" date="2020" name="Stud. Mycol.">
        <title>101 Dothideomycetes genomes: a test case for predicting lifestyles and emergence of pathogens.</title>
        <authorList>
            <person name="Haridas S."/>
            <person name="Albert R."/>
            <person name="Binder M."/>
            <person name="Bloem J."/>
            <person name="Labutti K."/>
            <person name="Salamov A."/>
            <person name="Andreopoulos B."/>
            <person name="Baker S."/>
            <person name="Barry K."/>
            <person name="Bills G."/>
            <person name="Bluhm B."/>
            <person name="Cannon C."/>
            <person name="Castanera R."/>
            <person name="Culley D."/>
            <person name="Daum C."/>
            <person name="Ezra D."/>
            <person name="Gonzalez J."/>
            <person name="Henrissat B."/>
            <person name="Kuo A."/>
            <person name="Liang C."/>
            <person name="Lipzen A."/>
            <person name="Lutzoni F."/>
            <person name="Magnuson J."/>
            <person name="Mondo S."/>
            <person name="Nolan M."/>
            <person name="Ohm R."/>
            <person name="Pangilinan J."/>
            <person name="Park H.-J."/>
            <person name="Ramirez L."/>
            <person name="Alfaro M."/>
            <person name="Sun H."/>
            <person name="Tritt A."/>
            <person name="Yoshinaga Y."/>
            <person name="Zwiers L.-H."/>
            <person name="Turgeon B."/>
            <person name="Goodwin S."/>
            <person name="Spatafora J."/>
            <person name="Crous P."/>
            <person name="Grigoriev I."/>
        </authorList>
    </citation>
    <scope>NUCLEOTIDE SEQUENCE</scope>
    <source>
        <strain evidence="2">CBS 269.34</strain>
    </source>
</reference>
<dbReference type="OrthoDB" id="5326346at2759"/>
<dbReference type="Proteomes" id="UP000799750">
    <property type="component" value="Unassembled WGS sequence"/>
</dbReference>
<name>A0A6A6QAH2_9PEZI</name>
<protein>
    <recommendedName>
        <fullName evidence="4">BTB domain-containing protein</fullName>
    </recommendedName>
</protein>
<feature type="compositionally biased region" description="Pro residues" evidence="1">
    <location>
        <begin position="148"/>
        <end position="157"/>
    </location>
</feature>
<organism evidence="2 3">
    <name type="scientific">Lophium mytilinum</name>
    <dbReference type="NCBI Taxonomy" id="390894"/>
    <lineage>
        <taxon>Eukaryota</taxon>
        <taxon>Fungi</taxon>
        <taxon>Dikarya</taxon>
        <taxon>Ascomycota</taxon>
        <taxon>Pezizomycotina</taxon>
        <taxon>Dothideomycetes</taxon>
        <taxon>Pleosporomycetidae</taxon>
        <taxon>Mytilinidiales</taxon>
        <taxon>Mytilinidiaceae</taxon>
        <taxon>Lophium</taxon>
    </lineage>
</organism>
<evidence type="ECO:0008006" key="4">
    <source>
        <dbReference type="Google" id="ProtNLM"/>
    </source>
</evidence>
<feature type="region of interest" description="Disordered" evidence="1">
    <location>
        <begin position="44"/>
        <end position="196"/>
    </location>
</feature>
<evidence type="ECO:0000313" key="3">
    <source>
        <dbReference type="Proteomes" id="UP000799750"/>
    </source>
</evidence>
<feature type="compositionally biased region" description="Basic and acidic residues" evidence="1">
    <location>
        <begin position="44"/>
        <end position="57"/>
    </location>
</feature>
<accession>A0A6A6QAH2</accession>
<gene>
    <name evidence="2" type="ORF">BU16DRAFT_532128</name>
</gene>
<proteinExistence type="predicted"/>
<dbReference type="EMBL" id="MU004202">
    <property type="protein sequence ID" value="KAF2488623.1"/>
    <property type="molecule type" value="Genomic_DNA"/>
</dbReference>
<dbReference type="AlphaFoldDB" id="A0A6A6QAH2"/>
<sequence length="481" mass="54501">MAPESFEIDPHADTIIILKEPSVFFAVWGQPDVWDLNVWEKTTSKKEETATKEEKTTTKKKKKKGVAIPYEVPSPPPPPVEEIQDEEPPPPPRAFEDLKPEEPPFNSSFVEYPEDPEPLPPTPLIEYPDGDYFPPPPRPVEYLEEEAPLPPSPPPVKYPEDEELLPPSPPPELPPTEEPTTEETVVEEPAPEPETYELSPYEKGVHYHVSASHLRLASPKFNSMLGIENEKYGHYYILVQDWDKEALLILLNVVHLRHRNVPRAVSLEMLAKLATLIDYYDCAEAAEGWTERWIDHLKTTSPIPSTHCRDLMLWMCIAWVLRLPSEFAQTTAVAIKQSKQKELPTLGLPITGFVDRIDQARVRAIATVDSQLRILLHDYRAADYCCPRGSQYSFECGSILYGALTKGLVSSELSYLFVPFAGISFCELQEKVKSIKSPMWMTDYDGYHLCNLGVKVTEMADMVLREIHGLDLKDFGGTPIR</sequence>
<evidence type="ECO:0000256" key="1">
    <source>
        <dbReference type="SAM" id="MobiDB-lite"/>
    </source>
</evidence>
<feature type="compositionally biased region" description="Acidic residues" evidence="1">
    <location>
        <begin position="179"/>
        <end position="195"/>
    </location>
</feature>
<feature type="compositionally biased region" description="Pro residues" evidence="1">
    <location>
        <begin position="166"/>
        <end position="177"/>
    </location>
</feature>